<keyword evidence="6" id="KW-1185">Reference proteome</keyword>
<dbReference type="SUPFAM" id="SSF56672">
    <property type="entry name" value="DNA/RNA polymerases"/>
    <property type="match status" value="1"/>
</dbReference>
<accession>A0A8J6HF97</accession>
<dbReference type="GO" id="GO:0003677">
    <property type="term" value="F:DNA binding"/>
    <property type="evidence" value="ECO:0007669"/>
    <property type="project" value="InterPro"/>
</dbReference>
<dbReference type="Gene3D" id="3.10.10.10">
    <property type="entry name" value="HIV Type 1 Reverse Transcriptase, subunit A, domain 1"/>
    <property type="match status" value="1"/>
</dbReference>
<dbReference type="GO" id="GO:0005634">
    <property type="term" value="C:nucleus"/>
    <property type="evidence" value="ECO:0007669"/>
    <property type="project" value="UniProtKB-SubCell"/>
</dbReference>
<feature type="domain" description="Transposase Tc1-like" evidence="4">
    <location>
        <begin position="182"/>
        <end position="253"/>
    </location>
</feature>
<dbReference type="EMBL" id="JABDTM020025166">
    <property type="protein sequence ID" value="KAH0813556.1"/>
    <property type="molecule type" value="Genomic_DNA"/>
</dbReference>
<comment type="caution">
    <text evidence="5">The sequence shown here is derived from an EMBL/GenBank/DDBJ whole genome shotgun (WGS) entry which is preliminary data.</text>
</comment>
<dbReference type="GO" id="GO:0015074">
    <property type="term" value="P:DNA integration"/>
    <property type="evidence" value="ECO:0007669"/>
    <property type="project" value="InterPro"/>
</dbReference>
<dbReference type="GO" id="GO:0006313">
    <property type="term" value="P:DNA transposition"/>
    <property type="evidence" value="ECO:0007669"/>
    <property type="project" value="InterPro"/>
</dbReference>
<dbReference type="Pfam" id="PF01498">
    <property type="entry name" value="HTH_Tnp_Tc3_2"/>
    <property type="match status" value="1"/>
</dbReference>
<name>A0A8J6HF97_TENMO</name>
<sequence length="586" mass="67280">MYFLYLLDIALQHVFHLVLLDSEENSSPEEQNSEVVDQGQVTETDNPIPQESLTPRRPIFKKPICKKSRPTGNDEKSRADEAYAILKSSTKRDDFSIYGEHVGNELRKLQPTAQIYVKHAINNILFQAALAEDGINQQDIANGLDLHQSTVSRVLRRFHETGEYSRRPGQGRRRTTTAQRDRFLLLQSLRHRTLTAPALQVMTLGRYQFQISANTVRRRLVEHDLRPRIPARGPQLTAAHRKVRLLFAQNHVDWELDQWRFVMFSDESRFCLDHSYRRVRVIRCSGERYAQCNIIPKVNFGRVSVMNNKETNIVDDFILELDVVNKFGFVLDIKNRMLQTGTEEILLHLATASMDEVRVIVFETVRLQRNSEQIVLAELEEDPGGYRTGIIDLDMTKETPIMVARTLVDAGRPIPIRAVNLSDNRVTLQKGLHIGRYHPVLRVVRCEEEPPKPSKGKAKETSVEELFLEGWKHLTDEQIKKAKAFIRTESDAFATADEPTGRTNIVQHQINTSNVKPIRQPPRRLPLAKHQEVTQMVDKIKNEGIIEDSSSPWSLFVCWFLGFVNTPVKGELEYIDDLENDTPNAT</sequence>
<dbReference type="InterPro" id="IPR002492">
    <property type="entry name" value="Transposase_Tc1-like"/>
</dbReference>
<reference evidence="5" key="2">
    <citation type="submission" date="2021-08" db="EMBL/GenBank/DDBJ databases">
        <authorList>
            <person name="Eriksson T."/>
        </authorList>
    </citation>
    <scope>NUCLEOTIDE SEQUENCE</scope>
    <source>
        <strain evidence="5">Stoneville</strain>
        <tissue evidence="5">Whole head</tissue>
    </source>
</reference>
<organism evidence="5 6">
    <name type="scientific">Tenebrio molitor</name>
    <name type="common">Yellow mealworm beetle</name>
    <dbReference type="NCBI Taxonomy" id="7067"/>
    <lineage>
        <taxon>Eukaryota</taxon>
        <taxon>Metazoa</taxon>
        <taxon>Ecdysozoa</taxon>
        <taxon>Arthropoda</taxon>
        <taxon>Hexapoda</taxon>
        <taxon>Insecta</taxon>
        <taxon>Pterygota</taxon>
        <taxon>Neoptera</taxon>
        <taxon>Endopterygota</taxon>
        <taxon>Coleoptera</taxon>
        <taxon>Polyphaga</taxon>
        <taxon>Cucujiformia</taxon>
        <taxon>Tenebrionidae</taxon>
        <taxon>Tenebrio</taxon>
    </lineage>
</organism>
<dbReference type="InterPro" id="IPR043502">
    <property type="entry name" value="DNA/RNA_pol_sf"/>
</dbReference>
<feature type="signal peptide" evidence="3">
    <location>
        <begin position="1"/>
        <end position="22"/>
    </location>
</feature>
<evidence type="ECO:0000256" key="3">
    <source>
        <dbReference type="SAM" id="SignalP"/>
    </source>
</evidence>
<comment type="subcellular location">
    <subcellularLocation>
        <location evidence="1">Nucleus</location>
    </subcellularLocation>
</comment>
<evidence type="ECO:0000256" key="1">
    <source>
        <dbReference type="ARBA" id="ARBA00004123"/>
    </source>
</evidence>
<dbReference type="InterPro" id="IPR009057">
    <property type="entry name" value="Homeodomain-like_sf"/>
</dbReference>
<dbReference type="SUPFAM" id="SSF46689">
    <property type="entry name" value="Homeodomain-like"/>
    <property type="match status" value="1"/>
</dbReference>
<dbReference type="GO" id="GO:0071897">
    <property type="term" value="P:DNA biosynthetic process"/>
    <property type="evidence" value="ECO:0007669"/>
    <property type="project" value="UniProtKB-ARBA"/>
</dbReference>
<protein>
    <recommendedName>
        <fullName evidence="4">Transposase Tc1-like domain-containing protein</fullName>
    </recommendedName>
</protein>
<feature type="chain" id="PRO_5035259822" description="Transposase Tc1-like domain-containing protein" evidence="3">
    <location>
        <begin position="23"/>
        <end position="586"/>
    </location>
</feature>
<gene>
    <name evidence="5" type="ORF">GEV33_009233</name>
</gene>
<dbReference type="Gene3D" id="3.30.420.10">
    <property type="entry name" value="Ribonuclease H-like superfamily/Ribonuclease H"/>
    <property type="match status" value="1"/>
</dbReference>
<proteinExistence type="predicted"/>
<dbReference type="InterPro" id="IPR036397">
    <property type="entry name" value="RNaseH_sf"/>
</dbReference>
<feature type="compositionally biased region" description="Basic residues" evidence="2">
    <location>
        <begin position="58"/>
        <end position="69"/>
    </location>
</feature>
<feature type="compositionally biased region" description="Polar residues" evidence="2">
    <location>
        <begin position="39"/>
        <end position="53"/>
    </location>
</feature>
<dbReference type="AlphaFoldDB" id="A0A8J6HF97"/>
<evidence type="ECO:0000313" key="6">
    <source>
        <dbReference type="Proteomes" id="UP000719412"/>
    </source>
</evidence>
<evidence type="ECO:0000313" key="5">
    <source>
        <dbReference type="EMBL" id="KAH0813556.1"/>
    </source>
</evidence>
<feature type="region of interest" description="Disordered" evidence="2">
    <location>
        <begin position="26"/>
        <end position="79"/>
    </location>
</feature>
<evidence type="ECO:0000259" key="4">
    <source>
        <dbReference type="Pfam" id="PF01498"/>
    </source>
</evidence>
<keyword evidence="3" id="KW-0732">Signal</keyword>
<dbReference type="Gene3D" id="1.10.10.60">
    <property type="entry name" value="Homeodomain-like"/>
    <property type="match status" value="1"/>
</dbReference>
<reference evidence="5" key="1">
    <citation type="journal article" date="2020" name="J Insects Food Feed">
        <title>The yellow mealworm (Tenebrio molitor) genome: a resource for the emerging insects as food and feed industry.</title>
        <authorList>
            <person name="Eriksson T."/>
            <person name="Andere A."/>
            <person name="Kelstrup H."/>
            <person name="Emery V."/>
            <person name="Picard C."/>
        </authorList>
    </citation>
    <scope>NUCLEOTIDE SEQUENCE</scope>
    <source>
        <strain evidence="5">Stoneville</strain>
        <tissue evidence="5">Whole head</tissue>
    </source>
</reference>
<evidence type="ECO:0000256" key="2">
    <source>
        <dbReference type="SAM" id="MobiDB-lite"/>
    </source>
</evidence>
<dbReference type="Proteomes" id="UP000719412">
    <property type="component" value="Unassembled WGS sequence"/>
</dbReference>